<gene>
    <name evidence="2" type="primary">Aste57867_1542</name>
    <name evidence="1" type="ORF">As57867_001541</name>
    <name evidence="2" type="ORF">ASTE57867_1542</name>
</gene>
<dbReference type="InterPro" id="IPR036034">
    <property type="entry name" value="PDZ_sf"/>
</dbReference>
<dbReference type="Proteomes" id="UP000332933">
    <property type="component" value="Unassembled WGS sequence"/>
</dbReference>
<dbReference type="EMBL" id="VJMH01000131">
    <property type="protein sequence ID" value="KAF0718692.1"/>
    <property type="molecule type" value="Genomic_DNA"/>
</dbReference>
<evidence type="ECO:0000313" key="1">
    <source>
        <dbReference type="EMBL" id="KAF0718692.1"/>
    </source>
</evidence>
<proteinExistence type="predicted"/>
<dbReference type="EMBL" id="CAADRA010000131">
    <property type="protein sequence ID" value="VFT78757.1"/>
    <property type="molecule type" value="Genomic_DNA"/>
</dbReference>
<dbReference type="Gene3D" id="2.30.42.10">
    <property type="match status" value="1"/>
</dbReference>
<reference evidence="1" key="2">
    <citation type="submission" date="2019-06" db="EMBL/GenBank/DDBJ databases">
        <title>Genomics analysis of Aphanomyces spp. identifies a new class of oomycete effector associated with host adaptation.</title>
        <authorList>
            <person name="Gaulin E."/>
        </authorList>
    </citation>
    <scope>NUCLEOTIDE SEQUENCE</scope>
    <source>
        <strain evidence="1">CBS 578.67</strain>
    </source>
</reference>
<accession>A0A485KAL0</accession>
<organism evidence="2 3">
    <name type="scientific">Aphanomyces stellatus</name>
    <dbReference type="NCBI Taxonomy" id="120398"/>
    <lineage>
        <taxon>Eukaryota</taxon>
        <taxon>Sar</taxon>
        <taxon>Stramenopiles</taxon>
        <taxon>Oomycota</taxon>
        <taxon>Saprolegniomycetes</taxon>
        <taxon>Saprolegniales</taxon>
        <taxon>Verrucalvaceae</taxon>
        <taxon>Aphanomyces</taxon>
    </lineage>
</organism>
<evidence type="ECO:0000313" key="2">
    <source>
        <dbReference type="EMBL" id="VFT78757.1"/>
    </source>
</evidence>
<dbReference type="AlphaFoldDB" id="A0A485KAL0"/>
<dbReference type="SUPFAM" id="SSF50156">
    <property type="entry name" value="PDZ domain-like"/>
    <property type="match status" value="1"/>
</dbReference>
<keyword evidence="3" id="KW-1185">Reference proteome</keyword>
<reference evidence="2 3" key="1">
    <citation type="submission" date="2019-03" db="EMBL/GenBank/DDBJ databases">
        <authorList>
            <person name="Gaulin E."/>
            <person name="Dumas B."/>
        </authorList>
    </citation>
    <scope>NUCLEOTIDE SEQUENCE [LARGE SCALE GENOMIC DNA]</scope>
    <source>
        <strain evidence="2">CBS 568.67</strain>
    </source>
</reference>
<evidence type="ECO:0000313" key="3">
    <source>
        <dbReference type="Proteomes" id="UP000332933"/>
    </source>
</evidence>
<protein>
    <submittedName>
        <fullName evidence="2">Aste57867_1542 protein</fullName>
    </submittedName>
</protein>
<name>A0A485KAL0_9STRA</name>
<sequence>METSYRFLVRSNLHTSWGYSATTRDNGSLVIDAVQLHSPAARAALAPGAIINRVAMQYSPPLEVKWHHDARLVTLSKHLVELIHVGQIVSSSVRTYVEDRWCHSIKKLDAKGMPLHWDLGKRDGPGRSCVDILVAWERRNPVPGSASQLDALAVAPPSHSVKTTVKCASVQETLQLEVLPSVKADPVTSAKNISNAATIAVPVKRARQPRSTSTSSRYLTRLSPDIGWGVTWTTDAGLRVTDVKEGSPAYSAGLTPGTIIRQLNYGQNVSVVTDATEMATRLRDSTKLVEHVVICQRRMLSKHWTARKAAALNLVKRFHNTYFASDTDVSGDSIQAAMAQHLTEWDRTHVDWLGSLLKLV</sequence>